<evidence type="ECO:0000313" key="7">
    <source>
        <dbReference type="Proteomes" id="UP000248688"/>
    </source>
</evidence>
<dbReference type="AlphaFoldDB" id="A0A2Z4ILE2"/>
<sequence>MKQTNYQLFDFLDFDPERLGVATDRLWRAGRPLAIEQSGKGIIVHVPFHCQKPTVDMQPDPEVEAQSFELHIRAYGERILRVTAAMGQKIHEESPMLEMASDVKESPLSIEKAAEEWIIRDDRQVVRAIIDLSAPTIDWWSDLLPAPEPTFQATFFPDGKKAVNISSQDQFFPGRVDAMGLAMISVEGKPAKASLSLAAQPGEKFVGTGERFTKMDLSGRTFQLKNQDGQGVNNRRTYKNIPFYLSSEMYGMFLHTSAYGKISLADHSTRSVQMLVEEPLADVFLLGGENPKEILHHYRRLTGFPAMPPLWSFGVWMSRMTYFSANEVEEICDRLRVEKFPCDVIHLDTGWFETDWLCEWKFNAERFPDPKGFVQKLKQQGYRVSLWQMPYIAANAIQHDEAKANKYIGPLKESKVQGGSNFSALDYAGTIDFTYPPAVDWYKGLLRELLEMGVTCIKTDFGEEIHLDATYHNMPAELLNNLYALLYQKAAFEVTEEVAGDGVVWARAGWAGCQRYPIHWGGDAAASWDGMAGSLKGGLHLGLSGFGFWSHDVPGFHGVPNFMNSVIPDDLYVRWTQFGVFTSHIRYHGTSKREPYHYPAIADTVRKWWKLRYLLLPYILEQSRLSIQSGMPVLRAMLLHFPEDPLCWHLDDQYFFGDDFLVAPVMNSENARRVYLPEGDWVNFFTGVSSGGSQWINMENIPMEEMPVWVRAGAEIPVYPEEIACTDEMDMDKAKTLVIDGGFKGIWND</sequence>
<dbReference type="Gene3D" id="3.20.20.80">
    <property type="entry name" value="Glycosidases"/>
    <property type="match status" value="1"/>
</dbReference>
<keyword evidence="2" id="KW-0378">Hydrolase</keyword>
<gene>
    <name evidence="6" type="ORF">DN752_14310</name>
</gene>
<organism evidence="6 7">
    <name type="scientific">Echinicola strongylocentroti</name>
    <dbReference type="NCBI Taxonomy" id="1795355"/>
    <lineage>
        <taxon>Bacteria</taxon>
        <taxon>Pseudomonadati</taxon>
        <taxon>Bacteroidota</taxon>
        <taxon>Cytophagia</taxon>
        <taxon>Cytophagales</taxon>
        <taxon>Cyclobacteriaceae</taxon>
        <taxon>Echinicola</taxon>
    </lineage>
</organism>
<keyword evidence="2" id="KW-0326">Glycosidase</keyword>
<evidence type="ECO:0000256" key="2">
    <source>
        <dbReference type="RuleBase" id="RU361185"/>
    </source>
</evidence>
<dbReference type="GO" id="GO:0030246">
    <property type="term" value="F:carbohydrate binding"/>
    <property type="evidence" value="ECO:0007669"/>
    <property type="project" value="InterPro"/>
</dbReference>
<protein>
    <submittedName>
        <fullName evidence="6">Alpha-xylosidase</fullName>
    </submittedName>
</protein>
<comment type="similarity">
    <text evidence="1 2">Belongs to the glycosyl hydrolase 31 family.</text>
</comment>
<evidence type="ECO:0000259" key="3">
    <source>
        <dbReference type="Pfam" id="PF01055"/>
    </source>
</evidence>
<dbReference type="EMBL" id="CP030041">
    <property type="protein sequence ID" value="AWW31203.1"/>
    <property type="molecule type" value="Genomic_DNA"/>
</dbReference>
<dbReference type="InterPro" id="IPR000322">
    <property type="entry name" value="Glyco_hydro_31_TIM"/>
</dbReference>
<dbReference type="SUPFAM" id="SSF74650">
    <property type="entry name" value="Galactose mutarotase-like"/>
    <property type="match status" value="1"/>
</dbReference>
<dbReference type="PANTHER" id="PTHR43863:SF2">
    <property type="entry name" value="MALTASE-GLUCOAMYLASE"/>
    <property type="match status" value="1"/>
</dbReference>
<feature type="domain" description="Glycoside hydrolase family 31 TIM barrel" evidence="3">
    <location>
        <begin position="305"/>
        <end position="620"/>
    </location>
</feature>
<dbReference type="Pfam" id="PF13802">
    <property type="entry name" value="Gal_mutarotas_2"/>
    <property type="match status" value="1"/>
</dbReference>
<dbReference type="OrthoDB" id="176168at2"/>
<reference evidence="6 7" key="1">
    <citation type="submission" date="2018-06" db="EMBL/GenBank/DDBJ databases">
        <title>Echinicola strongylocentroti sp. nov., isolated from a sea urchin Strongylocentrotus intermedius.</title>
        <authorList>
            <person name="Bae S.S."/>
        </authorList>
    </citation>
    <scope>NUCLEOTIDE SEQUENCE [LARGE SCALE GENOMIC DNA]</scope>
    <source>
        <strain evidence="6 7">MEBiC08714</strain>
    </source>
</reference>
<dbReference type="Proteomes" id="UP000248688">
    <property type="component" value="Chromosome"/>
</dbReference>
<evidence type="ECO:0000259" key="5">
    <source>
        <dbReference type="Pfam" id="PF21365"/>
    </source>
</evidence>
<keyword evidence="7" id="KW-1185">Reference proteome</keyword>
<evidence type="ECO:0000259" key="4">
    <source>
        <dbReference type="Pfam" id="PF13802"/>
    </source>
</evidence>
<dbReference type="PANTHER" id="PTHR43863">
    <property type="entry name" value="HYDROLASE, PUTATIVE (AFU_ORTHOLOGUE AFUA_1G03140)-RELATED"/>
    <property type="match status" value="1"/>
</dbReference>
<dbReference type="InterPro" id="IPR017853">
    <property type="entry name" value="GH"/>
</dbReference>
<proteinExistence type="inferred from homology"/>
<dbReference type="Pfam" id="PF01055">
    <property type="entry name" value="Glyco_hydro_31_2nd"/>
    <property type="match status" value="1"/>
</dbReference>
<dbReference type="InterPro" id="IPR051816">
    <property type="entry name" value="Glycosyl_Hydrolase_31"/>
</dbReference>
<dbReference type="SUPFAM" id="SSF51011">
    <property type="entry name" value="Glycosyl hydrolase domain"/>
    <property type="match status" value="1"/>
</dbReference>
<accession>A0A2Z4ILE2</accession>
<dbReference type="CDD" id="cd14752">
    <property type="entry name" value="GH31_N"/>
    <property type="match status" value="1"/>
</dbReference>
<dbReference type="CDD" id="cd06593">
    <property type="entry name" value="GH31_xylosidase_YicI"/>
    <property type="match status" value="1"/>
</dbReference>
<dbReference type="InterPro" id="IPR048395">
    <property type="entry name" value="Glyco_hydro_31_C"/>
</dbReference>
<name>A0A2Z4ILE2_9BACT</name>
<feature type="domain" description="Glycosyl hydrolase family 31 C-terminal" evidence="5">
    <location>
        <begin position="630"/>
        <end position="714"/>
    </location>
</feature>
<evidence type="ECO:0000313" key="6">
    <source>
        <dbReference type="EMBL" id="AWW31203.1"/>
    </source>
</evidence>
<dbReference type="InterPro" id="IPR011013">
    <property type="entry name" value="Gal_mutarotase_sf_dom"/>
</dbReference>
<dbReference type="SUPFAM" id="SSF51445">
    <property type="entry name" value="(Trans)glycosidases"/>
    <property type="match status" value="1"/>
</dbReference>
<dbReference type="GO" id="GO:0004553">
    <property type="term" value="F:hydrolase activity, hydrolyzing O-glycosyl compounds"/>
    <property type="evidence" value="ECO:0007669"/>
    <property type="project" value="InterPro"/>
</dbReference>
<dbReference type="Gene3D" id="2.60.40.1180">
    <property type="entry name" value="Golgi alpha-mannosidase II"/>
    <property type="match status" value="1"/>
</dbReference>
<evidence type="ECO:0000256" key="1">
    <source>
        <dbReference type="ARBA" id="ARBA00007806"/>
    </source>
</evidence>
<dbReference type="RefSeq" id="WP_112784580.1">
    <property type="nucleotide sequence ID" value="NZ_CP030041.1"/>
</dbReference>
<dbReference type="InterPro" id="IPR013780">
    <property type="entry name" value="Glyco_hydro_b"/>
</dbReference>
<dbReference type="InterPro" id="IPR025887">
    <property type="entry name" value="Glyco_hydro_31_N_dom"/>
</dbReference>
<dbReference type="GO" id="GO:0005975">
    <property type="term" value="P:carbohydrate metabolic process"/>
    <property type="evidence" value="ECO:0007669"/>
    <property type="project" value="InterPro"/>
</dbReference>
<dbReference type="KEGG" id="est:DN752_14310"/>
<dbReference type="Pfam" id="PF21365">
    <property type="entry name" value="Glyco_hydro_31_3rd"/>
    <property type="match status" value="1"/>
</dbReference>
<feature type="domain" description="Glycoside hydrolase family 31 N-terminal" evidence="4">
    <location>
        <begin position="70"/>
        <end position="260"/>
    </location>
</feature>
<dbReference type="Gene3D" id="2.60.40.1760">
    <property type="entry name" value="glycosyl hydrolase (family 31)"/>
    <property type="match status" value="1"/>
</dbReference>